<dbReference type="UniPathway" id="UPA00193"/>
<dbReference type="Gene3D" id="3.40.50.300">
    <property type="entry name" value="P-loop containing nucleotide triphosphate hydrolases"/>
    <property type="match status" value="1"/>
</dbReference>
<evidence type="ECO:0000313" key="7">
    <source>
        <dbReference type="EMBL" id="VAV95714.1"/>
    </source>
</evidence>
<dbReference type="AlphaFoldDB" id="A0A3B0RQ69"/>
<evidence type="ECO:0000256" key="2">
    <source>
        <dbReference type="ARBA" id="ARBA00012295"/>
    </source>
</evidence>
<keyword evidence="3" id="KW-0554">One-carbon metabolism</keyword>
<dbReference type="InterPro" id="IPR027417">
    <property type="entry name" value="P-loop_NTPase"/>
</dbReference>
<proteinExistence type="inferred from homology"/>
<dbReference type="FunFam" id="3.30.1510.10:FF:000001">
    <property type="entry name" value="Formate--tetrahydrofolate ligase"/>
    <property type="match status" value="1"/>
</dbReference>
<gene>
    <name evidence="7" type="ORF">MNBD_ALPHA07-2309</name>
</gene>
<dbReference type="SUPFAM" id="SSF52540">
    <property type="entry name" value="P-loop containing nucleoside triphosphate hydrolases"/>
    <property type="match status" value="1"/>
</dbReference>
<dbReference type="PROSITE" id="PS00722">
    <property type="entry name" value="FTHFS_2"/>
    <property type="match status" value="1"/>
</dbReference>
<dbReference type="GO" id="GO:0005524">
    <property type="term" value="F:ATP binding"/>
    <property type="evidence" value="ECO:0007669"/>
    <property type="project" value="UniProtKB-KW"/>
</dbReference>
<keyword evidence="6" id="KW-0067">ATP-binding</keyword>
<evidence type="ECO:0000256" key="5">
    <source>
        <dbReference type="ARBA" id="ARBA00022741"/>
    </source>
</evidence>
<accession>A0A3B0RQ69</accession>
<dbReference type="InterPro" id="IPR000559">
    <property type="entry name" value="Formate_THF_ligase"/>
</dbReference>
<dbReference type="FunFam" id="3.10.410.10:FF:000001">
    <property type="entry name" value="Putative formate--tetrahydrofolate ligase"/>
    <property type="match status" value="1"/>
</dbReference>
<keyword evidence="4 7" id="KW-0436">Ligase</keyword>
<sequence>MSYKTDIEIAREAKKRPIQEIGDKIGIPTEHLLPYGHDKAKVSQEYINSVQGNKTGKLILVTAINPTPAGEGKTTTTVGLGDGLNRIGKKAMICIREASLGPNFGMKGGAAGGGYAQVVPMEDMNLHFTGDFHAITSAHSLLSAMIDNHIYWGNALEIDTRRVVWKRVVDMNDRALRQVNVSLGGVANGFPREGGFDITVASEVMAILCLALNLKDLEKRLGDMIVAYRRDRSPVFCRDIKAEGAMTVLLKDAMQPNLVQTLENNPAFVHGGPFANIAHGCNSVTATTTALKITDYVVTEAGFGADLGAEKFMNIKCRKAGLAPDCVVLVATVRAMKMNGGVAKADLGPENVAAVKEGCANLGRHIGNLKSFGVPVIVAINHFVTDTEAEVQAIKDYVISEGSEAIVSQHWEFGGKGAEALARRVAEVADSGISQFSPIYKDELPLMDKINRIAKSIYRADEVIADKKIRDQLKLWEEQGYGHLPVCMAKTQYSFSTDPNLRGAPTGHSVPIREVRLSAGAGFVVVVCGEVMTMPGLPRTPAAESIRLNDAGEIDGLF</sequence>
<protein>
    <recommendedName>
        <fullName evidence="2">formate--tetrahydrofolate ligase</fullName>
        <ecNumber evidence="2">6.3.4.3</ecNumber>
    </recommendedName>
</protein>
<evidence type="ECO:0000256" key="4">
    <source>
        <dbReference type="ARBA" id="ARBA00022598"/>
    </source>
</evidence>
<dbReference type="EMBL" id="UOEG01000138">
    <property type="protein sequence ID" value="VAV95714.1"/>
    <property type="molecule type" value="Genomic_DNA"/>
</dbReference>
<evidence type="ECO:0000256" key="3">
    <source>
        <dbReference type="ARBA" id="ARBA00022563"/>
    </source>
</evidence>
<dbReference type="GO" id="GO:0035999">
    <property type="term" value="P:tetrahydrofolate interconversion"/>
    <property type="evidence" value="ECO:0007669"/>
    <property type="project" value="UniProtKB-UniPathway"/>
</dbReference>
<reference evidence="7" key="1">
    <citation type="submission" date="2018-06" db="EMBL/GenBank/DDBJ databases">
        <authorList>
            <person name="Zhirakovskaya E."/>
        </authorList>
    </citation>
    <scope>NUCLEOTIDE SEQUENCE</scope>
</reference>
<keyword evidence="5" id="KW-0547">Nucleotide-binding</keyword>
<dbReference type="CDD" id="cd00477">
    <property type="entry name" value="FTHFS"/>
    <property type="match status" value="1"/>
</dbReference>
<dbReference type="NCBIfam" id="NF010030">
    <property type="entry name" value="PRK13505.1"/>
    <property type="match status" value="1"/>
</dbReference>
<name>A0A3B0RQ69_9ZZZZ</name>
<dbReference type="InterPro" id="IPR020628">
    <property type="entry name" value="Formate_THF_ligase_CS"/>
</dbReference>
<dbReference type="PROSITE" id="PS00721">
    <property type="entry name" value="FTHFS_1"/>
    <property type="match status" value="1"/>
</dbReference>
<dbReference type="Pfam" id="PF01268">
    <property type="entry name" value="FTHFS"/>
    <property type="match status" value="1"/>
</dbReference>
<evidence type="ECO:0000256" key="6">
    <source>
        <dbReference type="ARBA" id="ARBA00022840"/>
    </source>
</evidence>
<organism evidence="7">
    <name type="scientific">hydrothermal vent metagenome</name>
    <dbReference type="NCBI Taxonomy" id="652676"/>
    <lineage>
        <taxon>unclassified sequences</taxon>
        <taxon>metagenomes</taxon>
        <taxon>ecological metagenomes</taxon>
    </lineage>
</organism>
<evidence type="ECO:0000256" key="1">
    <source>
        <dbReference type="ARBA" id="ARBA00004777"/>
    </source>
</evidence>
<comment type="pathway">
    <text evidence="1">One-carbon metabolism; tetrahydrofolate interconversion.</text>
</comment>
<dbReference type="HAMAP" id="MF_01543">
    <property type="entry name" value="FTHFS"/>
    <property type="match status" value="1"/>
</dbReference>
<dbReference type="EC" id="6.3.4.3" evidence="2"/>
<dbReference type="Gene3D" id="3.10.410.10">
    <property type="entry name" value="Formyltetrahydrofolate synthetase, domain 3"/>
    <property type="match status" value="1"/>
</dbReference>
<dbReference type="Gene3D" id="3.30.1510.10">
    <property type="entry name" value="Domain 2, N(10)-formyltetrahydrofolate synthetase"/>
    <property type="match status" value="1"/>
</dbReference>
<dbReference type="GO" id="GO:0004329">
    <property type="term" value="F:formate-tetrahydrofolate ligase activity"/>
    <property type="evidence" value="ECO:0007669"/>
    <property type="project" value="UniProtKB-EC"/>
</dbReference>